<evidence type="ECO:0000313" key="1">
    <source>
        <dbReference type="EMBL" id="KAK1862361.1"/>
    </source>
</evidence>
<comment type="caution">
    <text evidence="1">The sequence shown here is derived from an EMBL/GenBank/DDBJ whole genome shotgun (WGS) entry which is preliminary data.</text>
</comment>
<keyword evidence="2" id="KW-1185">Reference proteome</keyword>
<proteinExistence type="predicted"/>
<dbReference type="EMBL" id="CM020618">
    <property type="protein sequence ID" value="KAK1862361.1"/>
    <property type="molecule type" value="Genomic_DNA"/>
</dbReference>
<sequence length="426" mass="45793">MSRSVLAVPPPPSSVGDAGPAVAGDIIHDVFSDMAEEVASRVNHPEIMSHEWSDADSDDEVVPHMLPDESPPESESESVSNDGGIPLSGSGDGAGSAQELPEHPTGDDGVVRSENSDGSPVVYRPSCLSTFCDVEDLYAYLLVRGALQLTEEMYDIVRAGFNVYGNERLPSMSYIRRIIAPVVSSWMLPLHVAEVPLSCGTGSVNVRYILPSAPVRPDAAFAATCDLFFAAEKRSADDRSLHPGARPQRCPTSGVKNGERFLVVSFCFSSDVFQARRGRSASVGGVYFSYLTWQYEDRRSSGASRTISATPPGVDSYHILRAITSDLVRGATQRWLGLKHDGSLLRVYADVCMLVGDCLQVTKTSMMLGYSAKTQRPLCDYRCPAVPGSKFAHPGSSSDVEMARTTPRTTSICRAVSAALSALDES</sequence>
<gene>
    <name evidence="1" type="ORF">I4F81_004935</name>
</gene>
<evidence type="ECO:0000313" key="2">
    <source>
        <dbReference type="Proteomes" id="UP000798662"/>
    </source>
</evidence>
<name>A0ACC3BXF2_PYRYE</name>
<dbReference type="Proteomes" id="UP000798662">
    <property type="component" value="Chromosome 1"/>
</dbReference>
<reference evidence="1" key="1">
    <citation type="submission" date="2019-11" db="EMBL/GenBank/DDBJ databases">
        <title>Nori genome reveals adaptations in red seaweeds to the harsh intertidal environment.</title>
        <authorList>
            <person name="Wang D."/>
            <person name="Mao Y."/>
        </authorList>
    </citation>
    <scope>NUCLEOTIDE SEQUENCE</scope>
    <source>
        <tissue evidence="1">Gametophyte</tissue>
    </source>
</reference>
<accession>A0ACC3BXF2</accession>
<organism evidence="1 2">
    <name type="scientific">Pyropia yezoensis</name>
    <name type="common">Susabi-nori</name>
    <name type="synonym">Porphyra yezoensis</name>
    <dbReference type="NCBI Taxonomy" id="2788"/>
    <lineage>
        <taxon>Eukaryota</taxon>
        <taxon>Rhodophyta</taxon>
        <taxon>Bangiophyceae</taxon>
        <taxon>Bangiales</taxon>
        <taxon>Bangiaceae</taxon>
        <taxon>Pyropia</taxon>
    </lineage>
</organism>
<protein>
    <submittedName>
        <fullName evidence="1">Uncharacterized protein</fullName>
    </submittedName>
</protein>